<evidence type="ECO:0000256" key="5">
    <source>
        <dbReference type="SAM" id="SignalP"/>
    </source>
</evidence>
<evidence type="ECO:0000256" key="3">
    <source>
        <dbReference type="ARBA" id="ARBA00023004"/>
    </source>
</evidence>
<evidence type="ECO:0000313" key="8">
    <source>
        <dbReference type="Proteomes" id="UP000092695"/>
    </source>
</evidence>
<dbReference type="SUPFAM" id="SSF46626">
    <property type="entry name" value="Cytochrome c"/>
    <property type="match status" value="1"/>
</dbReference>
<dbReference type="GO" id="GO:0046872">
    <property type="term" value="F:metal ion binding"/>
    <property type="evidence" value="ECO:0007669"/>
    <property type="project" value="UniProtKB-KW"/>
</dbReference>
<dbReference type="InterPro" id="IPR009056">
    <property type="entry name" value="Cyt_c-like_dom"/>
</dbReference>
<proteinExistence type="predicted"/>
<dbReference type="KEGG" id="woc:BA177_02705"/>
<evidence type="ECO:0000313" key="7">
    <source>
        <dbReference type="EMBL" id="ANO50273.1"/>
    </source>
</evidence>
<evidence type="ECO:0000259" key="6">
    <source>
        <dbReference type="PROSITE" id="PS51007"/>
    </source>
</evidence>
<evidence type="ECO:0000256" key="4">
    <source>
        <dbReference type="PROSITE-ProRule" id="PRU00433"/>
    </source>
</evidence>
<sequence length="129" mass="14540">MLSALRYALVLALLVSSQVFADDRTIADGVYTDAQAESGEALYEQHCLICHDKKYFRPVLKRWEGQPLGMMYLIMSSSMPESNPASLRQQEYVDILAYVLSLSRYPSGDTALDYQDGALDKITVVPRKR</sequence>
<keyword evidence="2 4" id="KW-0479">Metal-binding</keyword>
<keyword evidence="8" id="KW-1185">Reference proteome</keyword>
<name>A0A193LCS8_9GAMM</name>
<dbReference type="InterPro" id="IPR036909">
    <property type="entry name" value="Cyt_c-like_dom_sf"/>
</dbReference>
<keyword evidence="5" id="KW-0732">Signal</keyword>
<feature type="signal peptide" evidence="5">
    <location>
        <begin position="1"/>
        <end position="21"/>
    </location>
</feature>
<dbReference type="GO" id="GO:0009055">
    <property type="term" value="F:electron transfer activity"/>
    <property type="evidence" value="ECO:0007669"/>
    <property type="project" value="InterPro"/>
</dbReference>
<keyword evidence="3 4" id="KW-0408">Iron</keyword>
<feature type="domain" description="Cytochrome c" evidence="6">
    <location>
        <begin position="34"/>
        <end position="103"/>
    </location>
</feature>
<accession>A0A193LCS8</accession>
<feature type="chain" id="PRO_5008260048" description="Cytochrome c domain-containing protein" evidence="5">
    <location>
        <begin position="22"/>
        <end position="129"/>
    </location>
</feature>
<dbReference type="Gene3D" id="1.10.760.10">
    <property type="entry name" value="Cytochrome c-like domain"/>
    <property type="match status" value="1"/>
</dbReference>
<gene>
    <name evidence="7" type="ORF">BA177_02705</name>
</gene>
<organism evidence="7 8">
    <name type="scientific">Woeseia oceani</name>
    <dbReference type="NCBI Taxonomy" id="1548547"/>
    <lineage>
        <taxon>Bacteria</taxon>
        <taxon>Pseudomonadati</taxon>
        <taxon>Pseudomonadota</taxon>
        <taxon>Gammaproteobacteria</taxon>
        <taxon>Woeseiales</taxon>
        <taxon>Woeseiaceae</taxon>
        <taxon>Woeseia</taxon>
    </lineage>
</organism>
<dbReference type="GO" id="GO:0020037">
    <property type="term" value="F:heme binding"/>
    <property type="evidence" value="ECO:0007669"/>
    <property type="project" value="InterPro"/>
</dbReference>
<reference evidence="7 8" key="1">
    <citation type="submission" date="2016-06" db="EMBL/GenBank/DDBJ databases">
        <title>Complete genome sequence of a deep-branching marine Gamma Proteobacterium Woeseia oceani type strain XK5.</title>
        <authorList>
            <person name="Mu D."/>
            <person name="Du Z."/>
        </authorList>
    </citation>
    <scope>NUCLEOTIDE SEQUENCE [LARGE SCALE GENOMIC DNA]</scope>
    <source>
        <strain evidence="7 8">XK5</strain>
    </source>
</reference>
<dbReference type="Pfam" id="PF13442">
    <property type="entry name" value="Cytochrome_CBB3"/>
    <property type="match status" value="1"/>
</dbReference>
<dbReference type="STRING" id="1548547.BA177_02705"/>
<dbReference type="OrthoDB" id="8215804at2"/>
<protein>
    <recommendedName>
        <fullName evidence="6">Cytochrome c domain-containing protein</fullName>
    </recommendedName>
</protein>
<evidence type="ECO:0000256" key="2">
    <source>
        <dbReference type="ARBA" id="ARBA00022723"/>
    </source>
</evidence>
<dbReference type="RefSeq" id="WP_068612536.1">
    <property type="nucleotide sequence ID" value="NZ_CP016268.1"/>
</dbReference>
<dbReference type="AlphaFoldDB" id="A0A193LCS8"/>
<keyword evidence="1 4" id="KW-0349">Heme</keyword>
<dbReference type="EMBL" id="CP016268">
    <property type="protein sequence ID" value="ANO50273.1"/>
    <property type="molecule type" value="Genomic_DNA"/>
</dbReference>
<evidence type="ECO:0000256" key="1">
    <source>
        <dbReference type="ARBA" id="ARBA00022617"/>
    </source>
</evidence>
<dbReference type="Proteomes" id="UP000092695">
    <property type="component" value="Chromosome"/>
</dbReference>
<dbReference type="PROSITE" id="PS51007">
    <property type="entry name" value="CYTC"/>
    <property type="match status" value="1"/>
</dbReference>